<dbReference type="Proteomes" id="UP001172155">
    <property type="component" value="Unassembled WGS sequence"/>
</dbReference>
<comment type="caution">
    <text evidence="2">The sequence shown here is derived from an EMBL/GenBank/DDBJ whole genome shotgun (WGS) entry which is preliminary data.</text>
</comment>
<reference evidence="2" key="1">
    <citation type="submission" date="2023-06" db="EMBL/GenBank/DDBJ databases">
        <title>Genome-scale phylogeny and comparative genomics of the fungal order Sordariales.</title>
        <authorList>
            <consortium name="Lawrence Berkeley National Laboratory"/>
            <person name="Hensen N."/>
            <person name="Bonometti L."/>
            <person name="Westerberg I."/>
            <person name="Brannstrom I.O."/>
            <person name="Guillou S."/>
            <person name="Cros-Aarteil S."/>
            <person name="Calhoun S."/>
            <person name="Haridas S."/>
            <person name="Kuo A."/>
            <person name="Mondo S."/>
            <person name="Pangilinan J."/>
            <person name="Riley R."/>
            <person name="LaButti K."/>
            <person name="Andreopoulos B."/>
            <person name="Lipzen A."/>
            <person name="Chen C."/>
            <person name="Yanf M."/>
            <person name="Daum C."/>
            <person name="Ng V."/>
            <person name="Clum A."/>
            <person name="Steindorff A."/>
            <person name="Ohm R."/>
            <person name="Martin F."/>
            <person name="Silar P."/>
            <person name="Natvig D."/>
            <person name="Lalanne C."/>
            <person name="Gautier V."/>
            <person name="Ament-velasquez S.L."/>
            <person name="Kruys A."/>
            <person name="Hutchinson M.I."/>
            <person name="Powell A.J."/>
            <person name="Barry K."/>
            <person name="Miller A.N."/>
            <person name="Grigoriev I.V."/>
            <person name="Debuchy R."/>
            <person name="Gladieux P."/>
            <person name="Thoren M.H."/>
            <person name="Johannesson H."/>
        </authorList>
    </citation>
    <scope>NUCLEOTIDE SEQUENCE</scope>
    <source>
        <strain evidence="2">SMH3187-1</strain>
    </source>
</reference>
<proteinExistence type="predicted"/>
<dbReference type="AlphaFoldDB" id="A0AA40BQE4"/>
<evidence type="ECO:0000313" key="3">
    <source>
        <dbReference type="Proteomes" id="UP001172155"/>
    </source>
</evidence>
<name>A0AA40BQE4_9PEZI</name>
<protein>
    <submittedName>
        <fullName evidence="2">Uncharacterized protein</fullName>
    </submittedName>
</protein>
<gene>
    <name evidence="2" type="ORF">B0T18DRAFT_247826</name>
</gene>
<feature type="region of interest" description="Disordered" evidence="1">
    <location>
        <begin position="56"/>
        <end position="79"/>
    </location>
</feature>
<accession>A0AA40BQE4</accession>
<keyword evidence="3" id="KW-1185">Reference proteome</keyword>
<sequence>MLVWSGRVDWAFTWRASPDFLQRAIASVAGWSSQIPIVPIWSRGTVPKTLLVPNINSPTHEVREPPLSNRGTDSSAPRQGPFSTILAPCLIFCMSSPQRTKTGSFDLSDGERPSVTALRPFCRPAPALTRELPQFSFRRKGRTTALVSSHQKHFKGATNRFFVPCSMSYQNG</sequence>
<dbReference type="EMBL" id="JAUKUD010000007">
    <property type="protein sequence ID" value="KAK0738492.1"/>
    <property type="molecule type" value="Genomic_DNA"/>
</dbReference>
<evidence type="ECO:0000256" key="1">
    <source>
        <dbReference type="SAM" id="MobiDB-lite"/>
    </source>
</evidence>
<organism evidence="2 3">
    <name type="scientific">Schizothecium vesticola</name>
    <dbReference type="NCBI Taxonomy" id="314040"/>
    <lineage>
        <taxon>Eukaryota</taxon>
        <taxon>Fungi</taxon>
        <taxon>Dikarya</taxon>
        <taxon>Ascomycota</taxon>
        <taxon>Pezizomycotina</taxon>
        <taxon>Sordariomycetes</taxon>
        <taxon>Sordariomycetidae</taxon>
        <taxon>Sordariales</taxon>
        <taxon>Schizotheciaceae</taxon>
        <taxon>Schizothecium</taxon>
    </lineage>
</organism>
<evidence type="ECO:0000313" key="2">
    <source>
        <dbReference type="EMBL" id="KAK0738492.1"/>
    </source>
</evidence>